<sequence length="176" mass="20497">MASGSDTLTGTSSLILRRYVKEEMSNPRGDLHNQIFVTNPDRIDTHILGPAFFDLPLKFTSCYPILGEGKLIKDQVLNFVEWPTKNFVCWPVQDKDWGEWTEHILKYKKTELEQTGLWHIISLLRYSIQQNPALIHAALAFWDSSFNYFRFNYGNDGSYSFRCVISYWTSSIWSNV</sequence>
<evidence type="ECO:0000313" key="2">
    <source>
        <dbReference type="Proteomes" id="UP000828048"/>
    </source>
</evidence>
<reference evidence="1 2" key="1">
    <citation type="journal article" date="2021" name="Hortic Res">
        <title>High-quality reference genome and annotation aids understanding of berry development for evergreen blueberry (Vaccinium darrowii).</title>
        <authorList>
            <person name="Yu J."/>
            <person name="Hulse-Kemp A.M."/>
            <person name="Babiker E."/>
            <person name="Staton M."/>
        </authorList>
    </citation>
    <scope>NUCLEOTIDE SEQUENCE [LARGE SCALE GENOMIC DNA]</scope>
    <source>
        <strain evidence="2">cv. NJ 8807/NJ 8810</strain>
        <tissue evidence="1">Young leaf</tissue>
    </source>
</reference>
<dbReference type="Proteomes" id="UP000828048">
    <property type="component" value="Chromosome 2"/>
</dbReference>
<gene>
    <name evidence="1" type="ORF">Vadar_027726</name>
</gene>
<protein>
    <submittedName>
        <fullName evidence="1">Uncharacterized protein</fullName>
    </submittedName>
</protein>
<dbReference type="EMBL" id="CM037152">
    <property type="protein sequence ID" value="KAH7835593.1"/>
    <property type="molecule type" value="Genomic_DNA"/>
</dbReference>
<accession>A0ACB7X4G5</accession>
<keyword evidence="2" id="KW-1185">Reference proteome</keyword>
<comment type="caution">
    <text evidence="1">The sequence shown here is derived from an EMBL/GenBank/DDBJ whole genome shotgun (WGS) entry which is preliminary data.</text>
</comment>
<evidence type="ECO:0000313" key="1">
    <source>
        <dbReference type="EMBL" id="KAH7835593.1"/>
    </source>
</evidence>
<proteinExistence type="predicted"/>
<name>A0ACB7X4G5_9ERIC</name>
<organism evidence="1 2">
    <name type="scientific">Vaccinium darrowii</name>
    <dbReference type="NCBI Taxonomy" id="229202"/>
    <lineage>
        <taxon>Eukaryota</taxon>
        <taxon>Viridiplantae</taxon>
        <taxon>Streptophyta</taxon>
        <taxon>Embryophyta</taxon>
        <taxon>Tracheophyta</taxon>
        <taxon>Spermatophyta</taxon>
        <taxon>Magnoliopsida</taxon>
        <taxon>eudicotyledons</taxon>
        <taxon>Gunneridae</taxon>
        <taxon>Pentapetalae</taxon>
        <taxon>asterids</taxon>
        <taxon>Ericales</taxon>
        <taxon>Ericaceae</taxon>
        <taxon>Vaccinioideae</taxon>
        <taxon>Vaccinieae</taxon>
        <taxon>Vaccinium</taxon>
    </lineage>
</organism>